<dbReference type="Proteomes" id="UP000657918">
    <property type="component" value="Chromosome 8"/>
</dbReference>
<protein>
    <submittedName>
        <fullName evidence="1">Uncharacterized protein</fullName>
    </submittedName>
</protein>
<dbReference type="AlphaFoldDB" id="A0A835JTE7"/>
<sequence>MEIATDMLAKGNEIVILIKIALPFLDASYEGKGIVGREMKEQEEGEEMLRKAVGGHTQKWCPLRESVGSGKKGAAAALSVNLPVKKRSVRK</sequence>
<comment type="caution">
    <text evidence="1">The sequence shown here is derived from an EMBL/GenBank/DDBJ whole genome shotgun (WGS) entry which is preliminary data.</text>
</comment>
<evidence type="ECO:0000313" key="2">
    <source>
        <dbReference type="Proteomes" id="UP000657918"/>
    </source>
</evidence>
<keyword evidence="2" id="KW-1185">Reference proteome</keyword>
<gene>
    <name evidence="1" type="ORF">SADUNF_Sadunf08G0072900</name>
</gene>
<accession>A0A835JTE7</accession>
<organism evidence="1 2">
    <name type="scientific">Salix dunnii</name>
    <dbReference type="NCBI Taxonomy" id="1413687"/>
    <lineage>
        <taxon>Eukaryota</taxon>
        <taxon>Viridiplantae</taxon>
        <taxon>Streptophyta</taxon>
        <taxon>Embryophyta</taxon>
        <taxon>Tracheophyta</taxon>
        <taxon>Spermatophyta</taxon>
        <taxon>Magnoliopsida</taxon>
        <taxon>eudicotyledons</taxon>
        <taxon>Gunneridae</taxon>
        <taxon>Pentapetalae</taxon>
        <taxon>rosids</taxon>
        <taxon>fabids</taxon>
        <taxon>Malpighiales</taxon>
        <taxon>Salicaceae</taxon>
        <taxon>Saliceae</taxon>
        <taxon>Salix</taxon>
    </lineage>
</organism>
<dbReference type="EMBL" id="JADGMS010000008">
    <property type="protein sequence ID" value="KAF9677102.1"/>
    <property type="molecule type" value="Genomic_DNA"/>
</dbReference>
<proteinExistence type="predicted"/>
<name>A0A835JTE7_9ROSI</name>
<evidence type="ECO:0000313" key="1">
    <source>
        <dbReference type="EMBL" id="KAF9677102.1"/>
    </source>
</evidence>
<reference evidence="1 2" key="1">
    <citation type="submission" date="2020-10" db="EMBL/GenBank/DDBJ databases">
        <title>Plant Genome Project.</title>
        <authorList>
            <person name="Zhang R.-G."/>
        </authorList>
    </citation>
    <scope>NUCLEOTIDE SEQUENCE [LARGE SCALE GENOMIC DNA]</scope>
    <source>
        <strain evidence="1">FAFU-HL-1</strain>
        <tissue evidence="1">Leaf</tissue>
    </source>
</reference>